<dbReference type="BioCyc" id="RCHA213810:RUM_RS00800-MONOMER"/>
<dbReference type="EMBL" id="FP929052">
    <property type="protein sequence ID" value="CBL16422.1"/>
    <property type="molecule type" value="Genomic_DNA"/>
</dbReference>
<dbReference type="STRING" id="213810.RUM_01650"/>
<proteinExistence type="predicted"/>
<reference evidence="2" key="1">
    <citation type="submission" date="2010-03" db="EMBL/GenBank/DDBJ databases">
        <title>The genome sequence of Ruminococcus sp. 18P13.</title>
        <authorList>
            <consortium name="metaHIT consortium -- http://www.metahit.eu/"/>
            <person name="Pajon A."/>
            <person name="Turner K."/>
            <person name="Parkhill J."/>
            <person name="Bernalier A."/>
        </authorList>
    </citation>
    <scope>NUCLEOTIDE SEQUENCE [LARGE SCALE GENOMIC DNA]</scope>
    <source>
        <strain evidence="2">Type strain: 18P13</strain>
    </source>
</reference>
<feature type="domain" description="DUF7736" evidence="1">
    <location>
        <begin position="3"/>
        <end position="63"/>
    </location>
</feature>
<reference evidence="2" key="2">
    <citation type="submission" date="2010-03" db="EMBL/GenBank/DDBJ databases">
        <authorList>
            <person name="Pajon A."/>
        </authorList>
    </citation>
    <scope>NUCLEOTIDE SEQUENCE</scope>
    <source>
        <strain evidence="2">Type strain: 18P13</strain>
    </source>
</reference>
<accession>D4L9X7</accession>
<protein>
    <recommendedName>
        <fullName evidence="1">DUF7736 domain-containing protein</fullName>
    </recommendedName>
</protein>
<dbReference type="RefSeq" id="WP_015557329.1">
    <property type="nucleotide sequence ID" value="NC_021039.1"/>
</dbReference>
<name>D4L9X7_RUMC1</name>
<dbReference type="Pfam" id="PF24875">
    <property type="entry name" value="DUF7736"/>
    <property type="match status" value="1"/>
</dbReference>
<dbReference type="AlphaFoldDB" id="D4L9X7"/>
<dbReference type="HOGENOM" id="CLU_2685578_0_0_9"/>
<dbReference type="GeneID" id="83155016"/>
<dbReference type="InterPro" id="IPR056638">
    <property type="entry name" value="DUF7736"/>
</dbReference>
<dbReference type="OrthoDB" id="4762874at2"/>
<dbReference type="Proteomes" id="UP000007054">
    <property type="component" value="Chromosome"/>
</dbReference>
<dbReference type="PATRIC" id="fig|213810.4.peg.24"/>
<evidence type="ECO:0000259" key="1">
    <source>
        <dbReference type="Pfam" id="PF24875"/>
    </source>
</evidence>
<gene>
    <name evidence="2" type="ordered locus">RUM_01650</name>
</gene>
<keyword evidence="3" id="KW-1185">Reference proteome</keyword>
<evidence type="ECO:0000313" key="2">
    <source>
        <dbReference type="EMBL" id="CBL16422.1"/>
    </source>
</evidence>
<evidence type="ECO:0000313" key="3">
    <source>
        <dbReference type="Proteomes" id="UP000007054"/>
    </source>
</evidence>
<dbReference type="KEGG" id="rch:RUM_01650"/>
<organism evidence="2 3">
    <name type="scientific">Ruminococcus champanellensis (strain DSM 18848 / JCM 17042 / KCTC 15320 / 18P13)</name>
    <dbReference type="NCBI Taxonomy" id="213810"/>
    <lineage>
        <taxon>Bacteria</taxon>
        <taxon>Bacillati</taxon>
        <taxon>Bacillota</taxon>
        <taxon>Clostridia</taxon>
        <taxon>Eubacteriales</taxon>
        <taxon>Oscillospiraceae</taxon>
        <taxon>Ruminococcus</taxon>
    </lineage>
</organism>
<sequence>MTKRECAIVTAYTGFSMLKGNDLGHLYRYLSGFIGRPVYSHEIPAVAEAYREQIKQDFLALCRNATDTEVDADG</sequence>